<dbReference type="EMBL" id="KZ857326">
    <property type="protein sequence ID" value="RDW28350.1"/>
    <property type="molecule type" value="Genomic_DNA"/>
</dbReference>
<sequence>MVNLLALALQLSLALAAKHTTSAEPKYGTGSGQINRSLDGEIIDHNAYENAGVSMQNDPEYKSIRADLKTMSSDNRDGIMTVRDEMLSLIDKYFNTVSGFNFYTSINSAWLVPGFDIHTLTTQFSDNPLPTTTSTLEVSVDTTGTGTPVKPTSQTWLGNAQTAAPPAHVKKHNGASAVDYRAVYAVMIPALLL</sequence>
<feature type="signal peptide" evidence="1">
    <location>
        <begin position="1"/>
        <end position="16"/>
    </location>
</feature>
<proteinExistence type="predicted"/>
<dbReference type="Proteomes" id="UP000256601">
    <property type="component" value="Unassembled WGS sequence"/>
</dbReference>
<dbReference type="VEuPathDB" id="FungiDB:YALI1_F30061g"/>
<dbReference type="AlphaFoldDB" id="A0A1D8NPQ2"/>
<reference evidence="3 5" key="2">
    <citation type="submission" date="2018-07" db="EMBL/GenBank/DDBJ databases">
        <title>Draft Genome Assemblies for Five Robust Yarrowia lipolytica Strains Exhibiting High Lipid Production and Pentose Sugar Utilization and Sugar Alcohol Secretion from Undetoxified Lignocellulosic Biomass Hydrolysates.</title>
        <authorList>
            <consortium name="DOE Joint Genome Institute"/>
            <person name="Walker C."/>
            <person name="Ryu S."/>
            <person name="Na H."/>
            <person name="Zane M."/>
            <person name="LaButti K."/>
            <person name="Lipzen A."/>
            <person name="Haridas S."/>
            <person name="Barry K."/>
            <person name="Grigoriev I.V."/>
            <person name="Quarterman J."/>
            <person name="Slininger P."/>
            <person name="Dien B."/>
            <person name="Trinh C.T."/>
        </authorList>
    </citation>
    <scope>NUCLEOTIDE SEQUENCE [LARGE SCALE GENOMIC DNA]</scope>
    <source>
        <strain evidence="3 5">YB392</strain>
    </source>
</reference>
<dbReference type="EMBL" id="CP017558">
    <property type="protein sequence ID" value="AOW07583.1"/>
    <property type="molecule type" value="Genomic_DNA"/>
</dbReference>
<evidence type="ECO:0000313" key="3">
    <source>
        <dbReference type="EMBL" id="RDW28350.1"/>
    </source>
</evidence>
<name>A0A1D8NPQ2_YARLL</name>
<dbReference type="VEuPathDB" id="FungiDB:YALI0_F22847g"/>
<evidence type="ECO:0000313" key="5">
    <source>
        <dbReference type="Proteomes" id="UP000256601"/>
    </source>
</evidence>
<dbReference type="KEGG" id="yli:2908795"/>
<feature type="chain" id="PRO_5033269195" evidence="1">
    <location>
        <begin position="17"/>
        <end position="193"/>
    </location>
</feature>
<evidence type="ECO:0000313" key="2">
    <source>
        <dbReference type="EMBL" id="AOW07583.1"/>
    </source>
</evidence>
<accession>A0A1D8NPQ2</accession>
<dbReference type="OrthoDB" id="4087915at2759"/>
<gene>
    <name evidence="3" type="ORF">B0I71DRAFT_127697</name>
    <name evidence="2" type="ORF">YALI1_F30061g</name>
</gene>
<protein>
    <submittedName>
        <fullName evidence="2">Uncharacterized protein</fullName>
    </submittedName>
</protein>
<evidence type="ECO:0000256" key="1">
    <source>
        <dbReference type="SAM" id="SignalP"/>
    </source>
</evidence>
<dbReference type="GeneID" id="2908795"/>
<reference evidence="2 4" key="1">
    <citation type="journal article" date="2016" name="PLoS ONE">
        <title>Sequence Assembly of Yarrowia lipolytica Strain W29/CLIB89 Shows Transposable Element Diversity.</title>
        <authorList>
            <person name="Magnan C."/>
            <person name="Yu J."/>
            <person name="Chang I."/>
            <person name="Jahn E."/>
            <person name="Kanomata Y."/>
            <person name="Wu J."/>
            <person name="Zeller M."/>
            <person name="Oakes M."/>
            <person name="Baldi P."/>
            <person name="Sandmeyer S."/>
        </authorList>
    </citation>
    <scope>NUCLEOTIDE SEQUENCE [LARGE SCALE GENOMIC DNA]</scope>
    <source>
        <strain evidence="2">CLIB89</strain>
        <strain evidence="4">CLIB89(W29)</strain>
    </source>
</reference>
<dbReference type="Proteomes" id="UP000182444">
    <property type="component" value="Chromosome 1F"/>
</dbReference>
<keyword evidence="1" id="KW-0732">Signal</keyword>
<organism evidence="2 4">
    <name type="scientific">Yarrowia lipolytica</name>
    <name type="common">Candida lipolytica</name>
    <dbReference type="NCBI Taxonomy" id="4952"/>
    <lineage>
        <taxon>Eukaryota</taxon>
        <taxon>Fungi</taxon>
        <taxon>Dikarya</taxon>
        <taxon>Ascomycota</taxon>
        <taxon>Saccharomycotina</taxon>
        <taxon>Dipodascomycetes</taxon>
        <taxon>Dipodascales</taxon>
        <taxon>Dipodascales incertae sedis</taxon>
        <taxon>Yarrowia</taxon>
    </lineage>
</organism>
<evidence type="ECO:0000313" key="4">
    <source>
        <dbReference type="Proteomes" id="UP000182444"/>
    </source>
</evidence>
<dbReference type="RefSeq" id="XP_505768.1">
    <property type="nucleotide sequence ID" value="XM_505768.1"/>
</dbReference>